<dbReference type="OrthoDB" id="9803781at2"/>
<dbReference type="CDD" id="cd16329">
    <property type="entry name" value="LolA_like"/>
    <property type="match status" value="1"/>
</dbReference>
<organism evidence="3 4">
    <name type="scientific">Solimonas fluminis</name>
    <dbReference type="NCBI Taxonomy" id="2086571"/>
    <lineage>
        <taxon>Bacteria</taxon>
        <taxon>Pseudomonadati</taxon>
        <taxon>Pseudomonadota</taxon>
        <taxon>Gammaproteobacteria</taxon>
        <taxon>Nevskiales</taxon>
        <taxon>Nevskiaceae</taxon>
        <taxon>Solimonas</taxon>
    </lineage>
</organism>
<keyword evidence="2" id="KW-0732">Signal</keyword>
<feature type="region of interest" description="Disordered" evidence="1">
    <location>
        <begin position="42"/>
        <end position="76"/>
    </location>
</feature>
<dbReference type="Gene3D" id="2.50.20.10">
    <property type="entry name" value="Lipoprotein localisation LolA/LolB/LppX"/>
    <property type="match status" value="1"/>
</dbReference>
<sequence length="451" mass="50974">MSIRIAMMGAGLALALAQAPALAKVTAKEAAELGKSLTPVGAEKAANKDSSIPEWTPAPRHGSLKGEYPSDPEIDGDKPLYTITKANLPQYADKLSEGHKRLLSTYDSYKMNVYPSRRRVSFPDFIYKSTIANAITCELAGIDNPDNCRQGFTFPIPKSGAEIMWNHRVRWRGDGARRYNNQMIVQQTGEYQLTKIIEEVNFYYATTIDPVPLTRSSGLFLKYFSRTVEPPRLAGTMILVHEKAGSGSEGRAAWLYSPGLKRIRRAPTVCCDNPYEGTDGHQFYDQVDMFNGVLERYDWKLVGKKELIIPYNSNRIGSPAVKFKAMARPRHLNQDLPRYELHRVWVVEASIRPGTNHTFNKRRLYLDEDSWYPAQIDNYDNRGGLYQFQEGHTVFAPSVQSVGGIPEVIYHFTSGRYFLTAMANEDKPNDFTARFPDDYFEAAAVQKRSLK</sequence>
<feature type="signal peptide" evidence="2">
    <location>
        <begin position="1"/>
        <end position="23"/>
    </location>
</feature>
<name>A0A2S5TM94_9GAMM</name>
<reference evidence="3 4" key="1">
    <citation type="submission" date="2018-02" db="EMBL/GenBank/DDBJ databases">
        <title>Genome sequencing of Solimonas sp. HR-BB.</title>
        <authorList>
            <person name="Lee Y."/>
            <person name="Jeon C.O."/>
        </authorList>
    </citation>
    <scope>NUCLEOTIDE SEQUENCE [LARGE SCALE GENOMIC DNA]</scope>
    <source>
        <strain evidence="3 4">HR-BB</strain>
    </source>
</reference>
<evidence type="ECO:0000313" key="4">
    <source>
        <dbReference type="Proteomes" id="UP000238220"/>
    </source>
</evidence>
<gene>
    <name evidence="3" type="ORF">C3942_03115</name>
</gene>
<dbReference type="AlphaFoldDB" id="A0A2S5TM94"/>
<comment type="caution">
    <text evidence="3">The sequence shown here is derived from an EMBL/GenBank/DDBJ whole genome shotgun (WGS) entry which is preliminary data.</text>
</comment>
<keyword evidence="4" id="KW-1185">Reference proteome</keyword>
<feature type="chain" id="PRO_5015425043" evidence="2">
    <location>
        <begin position="24"/>
        <end position="451"/>
    </location>
</feature>
<dbReference type="Pfam" id="PF07044">
    <property type="entry name" value="DUF1329"/>
    <property type="match status" value="1"/>
</dbReference>
<accession>A0A2S5TM94</accession>
<dbReference type="EMBL" id="PSNW01000001">
    <property type="protein sequence ID" value="PPE75888.1"/>
    <property type="molecule type" value="Genomic_DNA"/>
</dbReference>
<dbReference type="RefSeq" id="WP_104228853.1">
    <property type="nucleotide sequence ID" value="NZ_PSNW01000001.1"/>
</dbReference>
<dbReference type="Proteomes" id="UP000238220">
    <property type="component" value="Unassembled WGS sequence"/>
</dbReference>
<evidence type="ECO:0000313" key="3">
    <source>
        <dbReference type="EMBL" id="PPE75888.1"/>
    </source>
</evidence>
<evidence type="ECO:0000256" key="1">
    <source>
        <dbReference type="SAM" id="MobiDB-lite"/>
    </source>
</evidence>
<evidence type="ECO:0000256" key="2">
    <source>
        <dbReference type="SAM" id="SignalP"/>
    </source>
</evidence>
<protein>
    <submittedName>
        <fullName evidence="3">DUF1329 domain-containing protein</fullName>
    </submittedName>
</protein>
<proteinExistence type="predicted"/>
<dbReference type="InterPro" id="IPR010752">
    <property type="entry name" value="DUF1329"/>
</dbReference>